<evidence type="ECO:0000256" key="8">
    <source>
        <dbReference type="ARBA" id="ARBA00048741"/>
    </source>
</evidence>
<feature type="site" description="Important for beta-aspartyl-AMP intermediate formation" evidence="11">
    <location>
        <position position="370"/>
    </location>
</feature>
<evidence type="ECO:0000259" key="12">
    <source>
        <dbReference type="PROSITE" id="PS51278"/>
    </source>
</evidence>
<keyword evidence="6 9" id="KW-0061">Asparagine biosynthesis</keyword>
<dbReference type="Pfam" id="PF00733">
    <property type="entry name" value="Asn_synthase"/>
    <property type="match status" value="1"/>
</dbReference>
<keyword evidence="9" id="KW-0028">Amino-acid biosynthesis</keyword>
<proteinExistence type="inferred from homology"/>
<evidence type="ECO:0000256" key="6">
    <source>
        <dbReference type="ARBA" id="ARBA00022888"/>
    </source>
</evidence>
<feature type="binding site" evidence="10">
    <location>
        <position position="101"/>
    </location>
    <ligand>
        <name>L-glutamine</name>
        <dbReference type="ChEBI" id="CHEBI:58359"/>
    </ligand>
</feature>
<evidence type="ECO:0000313" key="14">
    <source>
        <dbReference type="Proteomes" id="UP000319804"/>
    </source>
</evidence>
<dbReference type="SUPFAM" id="SSF56235">
    <property type="entry name" value="N-terminal nucleophile aminohydrolases (Ntn hydrolases)"/>
    <property type="match status" value="1"/>
</dbReference>
<evidence type="ECO:0000256" key="4">
    <source>
        <dbReference type="ARBA" id="ARBA00022741"/>
    </source>
</evidence>
<feature type="binding site" evidence="10">
    <location>
        <position position="294"/>
    </location>
    <ligand>
        <name>ATP</name>
        <dbReference type="ChEBI" id="CHEBI:30616"/>
    </ligand>
</feature>
<protein>
    <recommendedName>
        <fullName evidence="3">asparagine synthase (glutamine-hydrolyzing)</fullName>
        <ecNumber evidence="3">6.3.5.4</ecNumber>
    </recommendedName>
</protein>
<dbReference type="GO" id="GO:0006529">
    <property type="term" value="P:asparagine biosynthetic process"/>
    <property type="evidence" value="ECO:0007669"/>
    <property type="project" value="UniProtKB-KW"/>
</dbReference>
<dbReference type="PANTHER" id="PTHR43284">
    <property type="entry name" value="ASPARAGINE SYNTHETASE (GLUTAMINE-HYDROLYZING)"/>
    <property type="match status" value="1"/>
</dbReference>
<dbReference type="Gene3D" id="3.60.20.10">
    <property type="entry name" value="Glutamine Phosphoribosylpyrophosphate, subunit 1, domain 1"/>
    <property type="match status" value="1"/>
</dbReference>
<evidence type="ECO:0000256" key="10">
    <source>
        <dbReference type="PIRSR" id="PIRSR001589-2"/>
    </source>
</evidence>
<dbReference type="InterPro" id="IPR017932">
    <property type="entry name" value="GATase_2_dom"/>
</dbReference>
<dbReference type="CDD" id="cd01991">
    <property type="entry name" value="Asn_synthase_B_C"/>
    <property type="match status" value="1"/>
</dbReference>
<dbReference type="Gene3D" id="3.40.50.620">
    <property type="entry name" value="HUPs"/>
    <property type="match status" value="1"/>
</dbReference>
<evidence type="ECO:0000313" key="13">
    <source>
        <dbReference type="EMBL" id="TQM90242.1"/>
    </source>
</evidence>
<evidence type="ECO:0000256" key="5">
    <source>
        <dbReference type="ARBA" id="ARBA00022840"/>
    </source>
</evidence>
<dbReference type="GO" id="GO:0005524">
    <property type="term" value="F:ATP binding"/>
    <property type="evidence" value="ECO:0007669"/>
    <property type="project" value="UniProtKB-KW"/>
</dbReference>
<dbReference type="CDD" id="cd00712">
    <property type="entry name" value="AsnB"/>
    <property type="match status" value="1"/>
</dbReference>
<dbReference type="Proteomes" id="UP000319804">
    <property type="component" value="Unassembled WGS sequence"/>
</dbReference>
<dbReference type="InterPro" id="IPR001962">
    <property type="entry name" value="Asn_synthase"/>
</dbReference>
<evidence type="ECO:0000256" key="1">
    <source>
        <dbReference type="ARBA" id="ARBA00005187"/>
    </source>
</evidence>
<dbReference type="PANTHER" id="PTHR43284:SF1">
    <property type="entry name" value="ASPARAGINE SYNTHETASE"/>
    <property type="match status" value="1"/>
</dbReference>
<keyword evidence="5 10" id="KW-0067">ATP-binding</keyword>
<evidence type="ECO:0000256" key="11">
    <source>
        <dbReference type="PIRSR" id="PIRSR001589-3"/>
    </source>
</evidence>
<feature type="active site" description="For GATase activity" evidence="9">
    <location>
        <position position="2"/>
    </location>
</feature>
<dbReference type="InterPro" id="IPR014729">
    <property type="entry name" value="Rossmann-like_a/b/a_fold"/>
</dbReference>
<evidence type="ECO:0000256" key="7">
    <source>
        <dbReference type="ARBA" id="ARBA00022962"/>
    </source>
</evidence>
<dbReference type="Pfam" id="PF13537">
    <property type="entry name" value="GATase_7"/>
    <property type="match status" value="1"/>
</dbReference>
<dbReference type="NCBIfam" id="TIGR01536">
    <property type="entry name" value="asn_synth_AEB"/>
    <property type="match status" value="1"/>
</dbReference>
<dbReference type="SUPFAM" id="SSF52402">
    <property type="entry name" value="Adenine nucleotide alpha hydrolases-like"/>
    <property type="match status" value="1"/>
</dbReference>
<evidence type="ECO:0000256" key="2">
    <source>
        <dbReference type="ARBA" id="ARBA00005752"/>
    </source>
</evidence>
<dbReference type="InterPro" id="IPR051786">
    <property type="entry name" value="ASN_synthetase/amidase"/>
</dbReference>
<dbReference type="InterPro" id="IPR029055">
    <property type="entry name" value="Ntn_hydrolases_N"/>
</dbReference>
<comment type="caution">
    <text evidence="13">The sequence shown here is derived from an EMBL/GenBank/DDBJ whole genome shotgun (WGS) entry which is preliminary data.</text>
</comment>
<reference evidence="13 14" key="1">
    <citation type="submission" date="2019-06" db="EMBL/GenBank/DDBJ databases">
        <title>Sequencing the genomes of 1000 actinobacteria strains.</title>
        <authorList>
            <person name="Klenk H.-P."/>
        </authorList>
    </citation>
    <scope>NUCLEOTIDE SEQUENCE [LARGE SCALE GENOMIC DNA]</scope>
    <source>
        <strain evidence="13 14">DSM 20427</strain>
    </source>
</reference>
<evidence type="ECO:0000256" key="9">
    <source>
        <dbReference type="PIRSR" id="PIRSR001589-1"/>
    </source>
</evidence>
<keyword evidence="14" id="KW-1185">Reference proteome</keyword>
<sequence length="622" mass="69047">MCGIGGIMTRTGRLRGDAPALLERMAEAMRHRGPDDGSIWVGPGVGFAFRRLSINDLAASADPFTSEDGSITSICNGEIFNWRELREDLIRRGHRFRTEVDTEIIPHLYEEHGEDAFALLNGQFAVAVHDGRSEQLVLARDQLGILPLHYAVLDSDIVFGSEAKTVLAHEGVPREIDLLGVDQAMTFPGIVSPRTAFLRVRAVRPGGLVRCRRGVVDERTYWDLEYPLEEDLGPVPDDDQPLVDDLSARFDAAVRRRTLADVRVGCYLSGGLDSSLITAVAAGAMPTRTETMSVAFSGADLDESEFQREMVTRTRGRHHERLVTESDILDGLTAMVRSAEVPVKESYNVCSVLLAETARQSGHVVVLTGEGSDELFGGYPGYRMDALGGVRQRLGAAAEQAELELREQLFGDADVGYERNYVMWRNFRRDLYAEHLREHVDHVPEPLVDGTRLRGRHRLHQRSYLDLKLRMADHLLGDHGDRMAMSRSVEARYPFLDREVVDFATRLHPGLMVGPLGEKHMVKRIAQGLVPERILRREKYGFRAPSSPALLRTGGELIGDLLSPERIRRQAVFDPDVVSALQAAATEPDAQLHPHTSDDLLMIVLTTGLLMDEFGATPPSTS</sequence>
<dbReference type="InterPro" id="IPR006426">
    <property type="entry name" value="Asn_synth_AEB"/>
</dbReference>
<dbReference type="OrthoDB" id="9763290at2"/>
<dbReference type="PROSITE" id="PS51278">
    <property type="entry name" value="GATASE_TYPE_2"/>
    <property type="match status" value="1"/>
</dbReference>
<keyword evidence="4 10" id="KW-0547">Nucleotide-binding</keyword>
<comment type="catalytic activity">
    <reaction evidence="8">
        <text>L-aspartate + L-glutamine + ATP + H2O = L-asparagine + L-glutamate + AMP + diphosphate + H(+)</text>
        <dbReference type="Rhea" id="RHEA:12228"/>
        <dbReference type="ChEBI" id="CHEBI:15377"/>
        <dbReference type="ChEBI" id="CHEBI:15378"/>
        <dbReference type="ChEBI" id="CHEBI:29985"/>
        <dbReference type="ChEBI" id="CHEBI:29991"/>
        <dbReference type="ChEBI" id="CHEBI:30616"/>
        <dbReference type="ChEBI" id="CHEBI:33019"/>
        <dbReference type="ChEBI" id="CHEBI:58048"/>
        <dbReference type="ChEBI" id="CHEBI:58359"/>
        <dbReference type="ChEBI" id="CHEBI:456215"/>
        <dbReference type="EC" id="6.3.5.4"/>
    </reaction>
</comment>
<dbReference type="InterPro" id="IPR033738">
    <property type="entry name" value="AsnB_N"/>
</dbReference>
<dbReference type="AlphaFoldDB" id="A0A4Y3UNV8"/>
<dbReference type="EMBL" id="VFPS01000008">
    <property type="protein sequence ID" value="TQM90242.1"/>
    <property type="molecule type" value="Genomic_DNA"/>
</dbReference>
<accession>A0A4Y3UNV8</accession>
<feature type="domain" description="Glutamine amidotransferase type-2" evidence="12">
    <location>
        <begin position="2"/>
        <end position="214"/>
    </location>
</feature>
<organism evidence="13 14">
    <name type="scientific">Microbacterium lacticum</name>
    <dbReference type="NCBI Taxonomy" id="33885"/>
    <lineage>
        <taxon>Bacteria</taxon>
        <taxon>Bacillati</taxon>
        <taxon>Actinomycetota</taxon>
        <taxon>Actinomycetes</taxon>
        <taxon>Micrococcales</taxon>
        <taxon>Microbacteriaceae</taxon>
        <taxon>Microbacterium</taxon>
    </lineage>
</organism>
<dbReference type="RefSeq" id="WP_141380405.1">
    <property type="nucleotide sequence ID" value="NZ_BJNA01000022.1"/>
</dbReference>
<comment type="similarity">
    <text evidence="2">Belongs to the asparagine synthetase family.</text>
</comment>
<dbReference type="EC" id="6.3.5.4" evidence="3"/>
<dbReference type="GO" id="GO:0004066">
    <property type="term" value="F:asparagine synthase (glutamine-hydrolyzing) activity"/>
    <property type="evidence" value="ECO:0007669"/>
    <property type="project" value="UniProtKB-EC"/>
</dbReference>
<dbReference type="GO" id="GO:0005829">
    <property type="term" value="C:cytosol"/>
    <property type="evidence" value="ECO:0007669"/>
    <property type="project" value="TreeGrafter"/>
</dbReference>
<comment type="pathway">
    <text evidence="1">Amino-acid biosynthesis; L-asparagine biosynthesis; L-asparagine from L-aspartate (L-Gln route): step 1/1.</text>
</comment>
<name>A0A4Y3UNV8_9MICO</name>
<keyword evidence="7 9" id="KW-0315">Glutamine amidotransferase</keyword>
<dbReference type="PIRSF" id="PIRSF001589">
    <property type="entry name" value="Asn_synthetase_glu-h"/>
    <property type="match status" value="1"/>
</dbReference>
<gene>
    <name evidence="13" type="ORF">FHX68_3046</name>
</gene>
<evidence type="ECO:0000256" key="3">
    <source>
        <dbReference type="ARBA" id="ARBA00012737"/>
    </source>
</evidence>